<comment type="caution">
    <text evidence="1">The sequence shown here is derived from an EMBL/GenBank/DDBJ whole genome shotgun (WGS) entry which is preliminary data.</text>
</comment>
<dbReference type="RefSeq" id="WP_099072581.1">
    <property type="nucleotide sequence ID" value="NZ_LAHD01000202.1"/>
</dbReference>
<organism evidence="1 2">
    <name type="scientific">Nostoc linckia z8</name>
    <dbReference type="NCBI Taxonomy" id="1628746"/>
    <lineage>
        <taxon>Bacteria</taxon>
        <taxon>Bacillati</taxon>
        <taxon>Cyanobacteriota</taxon>
        <taxon>Cyanophyceae</taxon>
        <taxon>Nostocales</taxon>
        <taxon>Nostocaceae</taxon>
        <taxon>Nostoc</taxon>
    </lineage>
</organism>
<dbReference type="Proteomes" id="UP000222310">
    <property type="component" value="Unassembled WGS sequence"/>
</dbReference>
<dbReference type="AlphaFoldDB" id="A0A9Q5Z4M8"/>
<evidence type="ECO:0000313" key="2">
    <source>
        <dbReference type="Proteomes" id="UP000222310"/>
    </source>
</evidence>
<dbReference type="EMBL" id="LAHD01000202">
    <property type="protein sequence ID" value="PHJ93046.1"/>
    <property type="molecule type" value="Genomic_DNA"/>
</dbReference>
<evidence type="ECO:0000313" key="1">
    <source>
        <dbReference type="EMBL" id="PHJ93046.1"/>
    </source>
</evidence>
<accession>A0A9Q5Z4M8</accession>
<name>A0A9Q5Z4M8_NOSLI</name>
<reference evidence="1 2" key="1">
    <citation type="submission" date="2015-02" db="EMBL/GenBank/DDBJ databases">
        <title>Nostoc linckia genome annotation.</title>
        <authorList>
            <person name="Zhou Z."/>
        </authorList>
    </citation>
    <scope>NUCLEOTIDE SEQUENCE [LARGE SCALE GENOMIC DNA]</scope>
    <source>
        <strain evidence="2">z8</strain>
    </source>
</reference>
<dbReference type="GeneID" id="57098876"/>
<gene>
    <name evidence="1" type="ORF">VF08_36020</name>
</gene>
<sequence>MISRRELLASLPVVLVAAVTPKRTDDYSPLPIPQFRIGQRVKTWHDLEGFPELVEETGTVKGLWWQPEGWRIEVGWVYHVWFPPNQLLESDTYWADIPEFDLEAC</sequence>
<protein>
    <submittedName>
        <fullName evidence="1">Uncharacterized protein</fullName>
    </submittedName>
</protein>
<proteinExistence type="predicted"/>